<accession>A0ABS4MG49</accession>
<reference evidence="1 2" key="1">
    <citation type="submission" date="2021-03" db="EMBL/GenBank/DDBJ databases">
        <title>Genomic Encyclopedia of Type Strains, Phase IV (KMG-IV): sequencing the most valuable type-strain genomes for metagenomic binning, comparative biology and taxonomic classification.</title>
        <authorList>
            <person name="Goeker M."/>
        </authorList>
    </citation>
    <scope>NUCLEOTIDE SEQUENCE [LARGE SCALE GENOMIC DNA]</scope>
    <source>
        <strain evidence="1 2">DSM 101872</strain>
    </source>
</reference>
<comment type="caution">
    <text evidence="1">The sequence shown here is derived from an EMBL/GenBank/DDBJ whole genome shotgun (WGS) entry which is preliminary data.</text>
</comment>
<dbReference type="InterPro" id="IPR035280">
    <property type="entry name" value="Helveticin_J"/>
</dbReference>
<dbReference type="RefSeq" id="WP_209687078.1">
    <property type="nucleotide sequence ID" value="NZ_JAGGLU010000008.1"/>
</dbReference>
<evidence type="ECO:0000313" key="1">
    <source>
        <dbReference type="EMBL" id="MBP2058337.1"/>
    </source>
</evidence>
<dbReference type="EMBL" id="JAGGLU010000008">
    <property type="protein sequence ID" value="MBP2058337.1"/>
    <property type="molecule type" value="Genomic_DNA"/>
</dbReference>
<name>A0ABS4MG49_9LACO</name>
<keyword evidence="2" id="KW-1185">Reference proteome</keyword>
<protein>
    <recommendedName>
        <fullName evidence="3">Bacteriocin helveticin-J</fullName>
    </recommendedName>
</protein>
<dbReference type="Pfam" id="PF17312">
    <property type="entry name" value="Helveticin_J"/>
    <property type="match status" value="1"/>
</dbReference>
<evidence type="ECO:0000313" key="2">
    <source>
        <dbReference type="Proteomes" id="UP001519292"/>
    </source>
</evidence>
<evidence type="ECO:0008006" key="3">
    <source>
        <dbReference type="Google" id="ProtNLM"/>
    </source>
</evidence>
<dbReference type="Proteomes" id="UP001519292">
    <property type="component" value="Unassembled WGS sequence"/>
</dbReference>
<organism evidence="1 2">
    <name type="scientific">Lactobacillus colini</name>
    <dbReference type="NCBI Taxonomy" id="1819254"/>
    <lineage>
        <taxon>Bacteria</taxon>
        <taxon>Bacillati</taxon>
        <taxon>Bacillota</taxon>
        <taxon>Bacilli</taxon>
        <taxon>Lactobacillales</taxon>
        <taxon>Lactobacillaceae</taxon>
        <taxon>Lactobacillus</taxon>
    </lineage>
</organism>
<sequence>MVNITLKANLKTPFLRVVQKANIGKKYTYALQIYKNDTYVSRTQNAVYNGQTITLGTPGLKFPGRSTHDIEYGLNKAAAGGHTQTWEYAGTTGHGNWFIGTKPNDGKWATQIARVSYPGSHTKNTEMTRISNLVEMANKDNWHGQHLLRAEAAVSPNYEYLLISTVWENHSGHFGLYSLPKVNAKLDKIGSGNIKISDLAECKAQDNYIVDIDNIDSVSLQGFDIDNDKNIYISSQYSPDIDGKSKPRSIYKVFWDRPEVYNWQQFDLSNYRILETNFEGKPTEFEGIQVIGKDHLYLTVAYHQVVNNTVSTVGNQIFEIQL</sequence>
<gene>
    <name evidence="1" type="ORF">J2Z60_001516</name>
</gene>
<proteinExistence type="predicted"/>